<feature type="transmembrane region" description="Helical" evidence="1">
    <location>
        <begin position="100"/>
        <end position="122"/>
    </location>
</feature>
<dbReference type="AlphaFoldDB" id="A0A8S1UWM2"/>
<gene>
    <name evidence="2" type="ORF">POCTA_138.1.T0530266</name>
</gene>
<keyword evidence="1" id="KW-0812">Transmembrane</keyword>
<feature type="transmembrane region" description="Helical" evidence="1">
    <location>
        <begin position="7"/>
        <end position="29"/>
    </location>
</feature>
<organism evidence="2 3">
    <name type="scientific">Paramecium octaurelia</name>
    <dbReference type="NCBI Taxonomy" id="43137"/>
    <lineage>
        <taxon>Eukaryota</taxon>
        <taxon>Sar</taxon>
        <taxon>Alveolata</taxon>
        <taxon>Ciliophora</taxon>
        <taxon>Intramacronucleata</taxon>
        <taxon>Oligohymenophorea</taxon>
        <taxon>Peniculida</taxon>
        <taxon>Parameciidae</taxon>
        <taxon>Paramecium</taxon>
    </lineage>
</organism>
<keyword evidence="1" id="KW-0472">Membrane</keyword>
<dbReference type="OrthoDB" id="325056at2759"/>
<accession>A0A8S1UWM2</accession>
<evidence type="ECO:0000313" key="3">
    <source>
        <dbReference type="Proteomes" id="UP000683925"/>
    </source>
</evidence>
<evidence type="ECO:0000313" key="2">
    <source>
        <dbReference type="EMBL" id="CAD8169488.1"/>
    </source>
</evidence>
<comment type="caution">
    <text evidence="2">The sequence shown here is derived from an EMBL/GenBank/DDBJ whole genome shotgun (WGS) entry which is preliminary data.</text>
</comment>
<evidence type="ECO:0000256" key="1">
    <source>
        <dbReference type="SAM" id="Phobius"/>
    </source>
</evidence>
<protein>
    <recommendedName>
        <fullName evidence="4">Transmembrane protein</fullName>
    </recommendedName>
</protein>
<dbReference type="EMBL" id="CAJJDP010000053">
    <property type="protein sequence ID" value="CAD8169488.1"/>
    <property type="molecule type" value="Genomic_DNA"/>
</dbReference>
<keyword evidence="3" id="KW-1185">Reference proteome</keyword>
<feature type="transmembrane region" description="Helical" evidence="1">
    <location>
        <begin position="71"/>
        <end position="93"/>
    </location>
</feature>
<proteinExistence type="predicted"/>
<dbReference type="Proteomes" id="UP000683925">
    <property type="component" value="Unassembled WGS sequence"/>
</dbReference>
<evidence type="ECO:0008006" key="4">
    <source>
        <dbReference type="Google" id="ProtNLM"/>
    </source>
</evidence>
<name>A0A8S1UWM2_PAROT</name>
<sequence length="398" mass="47250">MELILKYIFYISFISSNKNLYHLLTIVLLHDNRFEIIFLKTSVNASIKQQQSYKPTLHMTVPNFQFLFKKILIKADAIIIILEIFLMITRIYLRYSNIQMIYIFMIQCFRFYLTAFKSYILIDKVSFQDFYIQKIFHSHSNFLCSKKINLIDYYFMDPRYQELCNDPIESLQFDLEYYEPTQLDETYHELQRNGRHQKILSGIFQIKKIQIIDDNSTSALELSRNLLNMQTQSFSPLMDILKYRILINRGLQANSQQTKNIIIGLHLKSLNILKSQKEQFVALHIFERFYDDVIGDTIENNNFNLFQLETIDPIILVELLQIESRNNQQSSKRKQQFQLKLLSDVLSMRQIENNDFIQGYPLNYNSKILSESLAQDSQLTSGILIFLQIILNLQLILQ</sequence>
<keyword evidence="1" id="KW-1133">Transmembrane helix</keyword>
<reference evidence="2" key="1">
    <citation type="submission" date="2021-01" db="EMBL/GenBank/DDBJ databases">
        <authorList>
            <consortium name="Genoscope - CEA"/>
            <person name="William W."/>
        </authorList>
    </citation>
    <scope>NUCLEOTIDE SEQUENCE</scope>
</reference>